<dbReference type="Proteomes" id="UP000060043">
    <property type="component" value="Chromosome"/>
</dbReference>
<evidence type="ECO:0000313" key="3">
    <source>
        <dbReference type="Proteomes" id="UP000060043"/>
    </source>
</evidence>
<sequence>MPIGSIVPFDKGVFEGTIDYDFLVSPVKLGSSDKEVTYSFSVDYKPQKVYLVINIERNKEVNPRWRVWLNDFSLTKEFKPNIDVEDSNKRFSTVIFDVSPLVRQGKNDVSVVYKELQQISLVNIGHIVFYPAQDFKTYYELMAGTMLIKPQEVLNLNCNGECYLIVRNSNKDGVLQIEDKKFDSRVDLIDLLVQKKGNIAVGFSCGNNVKASAHLLTFYNLNYVIPKIVLDVQAEVVNYSLTVKLLNEGDVDLDKVIVNVLLNGASISFKSFENVKKGELRTFTLPLQPKKGTINVRVVGIRAGYRKSFDKTLSYS</sequence>
<protein>
    <recommendedName>
        <fullName evidence="5">CARDB domain-containing protein</fullName>
    </recommendedName>
</protein>
<dbReference type="RefSeq" id="WP_011278379.1">
    <property type="nucleotide sequence ID" value="NZ_BHWZ01000003.1"/>
</dbReference>
<dbReference type="OMA" id="WRLWLNN"/>
<evidence type="ECO:0000313" key="4">
    <source>
        <dbReference type="Proteomes" id="UP000065473"/>
    </source>
</evidence>
<dbReference type="EMBL" id="CP013694">
    <property type="protein sequence ID" value="ALU30290.1"/>
    <property type="molecule type" value="Genomic_DNA"/>
</dbReference>
<organism evidence="1 4">
    <name type="scientific">Sulfolobus acidocaldarius</name>
    <dbReference type="NCBI Taxonomy" id="2285"/>
    <lineage>
        <taxon>Archaea</taxon>
        <taxon>Thermoproteota</taxon>
        <taxon>Thermoprotei</taxon>
        <taxon>Sulfolobales</taxon>
        <taxon>Sulfolobaceae</taxon>
        <taxon>Sulfolobus</taxon>
    </lineage>
</organism>
<accession>A0A0U2WVY9</accession>
<dbReference type="EMBL" id="CP013695">
    <property type="protein sequence ID" value="ALU31007.1"/>
    <property type="molecule type" value="Genomic_DNA"/>
</dbReference>
<name>A0A0U2WVY9_9CREN</name>
<dbReference type="GeneID" id="14552057"/>
<dbReference type="AlphaFoldDB" id="A0A0U2WVY9"/>
<reference evidence="3 4" key="1">
    <citation type="submission" date="2015-12" db="EMBL/GenBank/DDBJ databases">
        <title>A stable core within a dynamic pangenome in Sulfolobus acidocaldarius.</title>
        <authorList>
            <person name="Anderson R."/>
            <person name="Kouris A."/>
            <person name="Seward C."/>
            <person name="Campbell K."/>
            <person name="Whitaker R."/>
        </authorList>
    </citation>
    <scope>NUCLEOTIDE SEQUENCE [LARGE SCALE GENOMIC DNA]</scope>
    <source>
        <strain evidence="1 4">GG12-C01-09</strain>
        <strain evidence="2 3">NG05B_CO5_07</strain>
    </source>
</reference>
<evidence type="ECO:0000313" key="1">
    <source>
        <dbReference type="EMBL" id="ALU30290.1"/>
    </source>
</evidence>
<evidence type="ECO:0000313" key="2">
    <source>
        <dbReference type="EMBL" id="ALU31007.1"/>
    </source>
</evidence>
<dbReference type="OrthoDB" id="34219at2157"/>
<proteinExistence type="predicted"/>
<dbReference type="PaxDb" id="1435377-SUSAZ_07390"/>
<dbReference type="STRING" id="1435377.SUSAZ_07390"/>
<dbReference type="Proteomes" id="UP000065473">
    <property type="component" value="Chromosome"/>
</dbReference>
<evidence type="ECO:0008006" key="5">
    <source>
        <dbReference type="Google" id="ProtNLM"/>
    </source>
</evidence>
<gene>
    <name evidence="1" type="ORF">ATY89_10285</name>
    <name evidence="2" type="ORF">ATZ20_01840</name>
</gene>